<dbReference type="EC" id="4.3.2.1" evidence="2"/>
<evidence type="ECO:0000313" key="6">
    <source>
        <dbReference type="EMBL" id="KPD26465.1"/>
    </source>
</evidence>
<sequence>MRWHTVYRRFVLGRHYRFAREALVPHFFDALTAYAMELARLGLPRADTAVTALQELRTLPLPSFTGEVEDVFFSIYSQLAEHWGEEVAGAIRRGLSRNDLDLTAFRAYLRDRVLALLGDFLRLRGAVLRVAGAHAGVPLVLRTHHRPAQPSTLDHYLLGVAALLERDFRRLRQALDTLDRCPLGASALAGNPYPVDRRRLAALLGFAGPVENTLDAVASGDYALEPASALAGLGTSLSRFLTDLLALAERGAFVVGEGLAQGSSFMPQKRNPVVLEHARIYAGQLVGGMGTLASLNHNTPFTDLNDHSTGVLEPLTALLGSAEAALELTRVALEESQFEPALLLEELSPEVLASEAVDLLVRKGVPLAEAYRRVQGALPGVRPELLGVEREELIAWMSLEGFFARREVLGGVGPKARAEAMARARKRLKEDRKALVALRARVRLARRLLAKGPEGFQAEEGEKATDQQGQVEGQEHQEEPRG</sequence>
<evidence type="ECO:0000256" key="3">
    <source>
        <dbReference type="ARBA" id="ARBA00022571"/>
    </source>
</evidence>
<comment type="caution">
    <text evidence="6">The sequence shown here is derived from an EMBL/GenBank/DDBJ whole genome shotgun (WGS) entry which is preliminary data.</text>
</comment>
<keyword evidence="6" id="KW-0456">Lyase</keyword>
<dbReference type="Pfam" id="PF00206">
    <property type="entry name" value="Lyase_1"/>
    <property type="match status" value="1"/>
</dbReference>
<dbReference type="InterPro" id="IPR000362">
    <property type="entry name" value="Fumarate_lyase_fam"/>
</dbReference>
<dbReference type="InterPro" id="IPR008948">
    <property type="entry name" value="L-Aspartase-like"/>
</dbReference>
<keyword evidence="3" id="KW-0055">Arginine biosynthesis</keyword>
<protein>
    <recommendedName>
        <fullName evidence="2">argininosuccinate lyase</fullName>
        <ecNumber evidence="2">4.3.2.1</ecNumber>
    </recommendedName>
</protein>
<organism evidence="6 7">
    <name type="scientific">Thermus scotoductus</name>
    <dbReference type="NCBI Taxonomy" id="37636"/>
    <lineage>
        <taxon>Bacteria</taxon>
        <taxon>Thermotogati</taxon>
        <taxon>Deinococcota</taxon>
        <taxon>Deinococci</taxon>
        <taxon>Thermales</taxon>
        <taxon>Thermaceae</taxon>
        <taxon>Thermus</taxon>
    </lineage>
</organism>
<dbReference type="InterPro" id="IPR022761">
    <property type="entry name" value="Fumarate_lyase_N"/>
</dbReference>
<evidence type="ECO:0000259" key="5">
    <source>
        <dbReference type="Pfam" id="PF00206"/>
    </source>
</evidence>
<dbReference type="Gene3D" id="1.10.40.30">
    <property type="entry name" value="Fumarase/aspartase (C-terminal domain)"/>
    <property type="match status" value="1"/>
</dbReference>
<comment type="pathway">
    <text evidence="1">Amino-acid biosynthesis; L-arginine biosynthesis; L-arginine from L-ornithine and carbamoyl phosphate: step 3/3.</text>
</comment>
<dbReference type="UniPathway" id="UPA00068">
    <property type="reaction ID" value="UER00114"/>
</dbReference>
<dbReference type="PRINTS" id="PR00145">
    <property type="entry name" value="ARGSUCLYASE"/>
</dbReference>
<gene>
    <name evidence="6" type="ORF">AN926_10475</name>
</gene>
<dbReference type="EMBL" id="LJJR01000040">
    <property type="protein sequence ID" value="KPD26465.1"/>
    <property type="molecule type" value="Genomic_DNA"/>
</dbReference>
<dbReference type="InterPro" id="IPR020557">
    <property type="entry name" value="Fumarate_lyase_CS"/>
</dbReference>
<dbReference type="PRINTS" id="PR00149">
    <property type="entry name" value="FUMRATELYASE"/>
</dbReference>
<evidence type="ECO:0000256" key="2">
    <source>
        <dbReference type="ARBA" id="ARBA00012338"/>
    </source>
</evidence>
<name>A0A0N0IPY4_THESC</name>
<dbReference type="Gene3D" id="1.20.200.10">
    <property type="entry name" value="Fumarase/aspartase (Central domain)"/>
    <property type="match status" value="1"/>
</dbReference>
<evidence type="ECO:0000256" key="1">
    <source>
        <dbReference type="ARBA" id="ARBA00004941"/>
    </source>
</evidence>
<dbReference type="PANTHER" id="PTHR43814:SF1">
    <property type="entry name" value="ARGININOSUCCINATE LYASE"/>
    <property type="match status" value="1"/>
</dbReference>
<dbReference type="SUPFAM" id="SSF48557">
    <property type="entry name" value="L-aspartase-like"/>
    <property type="match status" value="1"/>
</dbReference>
<accession>A0A0N0IPY4</accession>
<dbReference type="PATRIC" id="fig|37636.3.peg.1567"/>
<dbReference type="Proteomes" id="UP000053099">
    <property type="component" value="Unassembled WGS sequence"/>
</dbReference>
<dbReference type="InterPro" id="IPR009049">
    <property type="entry name" value="Argininosuccinate_lyase"/>
</dbReference>
<feature type="compositionally biased region" description="Basic and acidic residues" evidence="4">
    <location>
        <begin position="473"/>
        <end position="482"/>
    </location>
</feature>
<evidence type="ECO:0000313" key="7">
    <source>
        <dbReference type="Proteomes" id="UP000053099"/>
    </source>
</evidence>
<dbReference type="AlphaFoldDB" id="A0A0N0IPY4"/>
<feature type="region of interest" description="Disordered" evidence="4">
    <location>
        <begin position="453"/>
        <end position="482"/>
    </location>
</feature>
<dbReference type="GO" id="GO:0004056">
    <property type="term" value="F:argininosuccinate lyase activity"/>
    <property type="evidence" value="ECO:0007669"/>
    <property type="project" value="UniProtKB-EC"/>
</dbReference>
<feature type="domain" description="Fumarate lyase N-terminal" evidence="5">
    <location>
        <begin position="84"/>
        <end position="287"/>
    </location>
</feature>
<dbReference type="PROSITE" id="PS00163">
    <property type="entry name" value="FUMARATE_LYASES"/>
    <property type="match status" value="1"/>
</dbReference>
<dbReference type="GO" id="GO:0042450">
    <property type="term" value="P:L-arginine biosynthetic process via ornithine"/>
    <property type="evidence" value="ECO:0007669"/>
    <property type="project" value="InterPro"/>
</dbReference>
<dbReference type="GO" id="GO:0005829">
    <property type="term" value="C:cytosol"/>
    <property type="evidence" value="ECO:0007669"/>
    <property type="project" value="TreeGrafter"/>
</dbReference>
<keyword evidence="3" id="KW-0028">Amino-acid biosynthesis</keyword>
<proteinExistence type="predicted"/>
<dbReference type="PANTHER" id="PTHR43814">
    <property type="entry name" value="ARGININOSUCCINATE LYASE"/>
    <property type="match status" value="1"/>
</dbReference>
<evidence type="ECO:0000256" key="4">
    <source>
        <dbReference type="SAM" id="MobiDB-lite"/>
    </source>
</evidence>
<dbReference type="InterPro" id="IPR024083">
    <property type="entry name" value="Fumarase/histidase_N"/>
</dbReference>
<reference evidence="6 7" key="1">
    <citation type="submission" date="2015-09" db="EMBL/GenBank/DDBJ databases">
        <title>Draft genome sequence of Thermus scotoductus strain K1 isolated from a geothermal spring in Nagorno-Karabakh, Armenia.</title>
        <authorList>
            <person name="Saghatelyan A."/>
            <person name="Poghosyan L."/>
            <person name="Panosyan H."/>
            <person name="Birkeland N.-K."/>
        </authorList>
    </citation>
    <scope>NUCLEOTIDE SEQUENCE [LARGE SCALE GENOMIC DNA]</scope>
    <source>
        <strain evidence="6 7">K1</strain>
    </source>
</reference>
<dbReference type="Gene3D" id="1.10.275.10">
    <property type="entry name" value="Fumarase/aspartase (N-terminal domain)"/>
    <property type="match status" value="1"/>
</dbReference>